<gene>
    <name evidence="3" type="ORF">ABM34_08820</name>
</gene>
<evidence type="ECO:0000313" key="3">
    <source>
        <dbReference type="EMBL" id="AKP67623.1"/>
    </source>
</evidence>
<dbReference type="RefSeq" id="WP_048705088.1">
    <property type="nucleotide sequence ID" value="NZ_CP012034.1"/>
</dbReference>
<keyword evidence="4" id="KW-1185">Reference proteome</keyword>
<dbReference type="Pfam" id="PF02604">
    <property type="entry name" value="PhdYeFM_antitox"/>
    <property type="match status" value="1"/>
</dbReference>
<comment type="function">
    <text evidence="2">Antitoxin component of a type II toxin-antitoxin (TA) system.</text>
</comment>
<dbReference type="Gene3D" id="3.40.1620.10">
    <property type="entry name" value="YefM-like domain"/>
    <property type="match status" value="1"/>
</dbReference>
<evidence type="ECO:0000256" key="1">
    <source>
        <dbReference type="ARBA" id="ARBA00009981"/>
    </source>
</evidence>
<dbReference type="SUPFAM" id="SSF143120">
    <property type="entry name" value="YefM-like"/>
    <property type="match status" value="1"/>
</dbReference>
<proteinExistence type="inferred from homology"/>
<dbReference type="AlphaFoldDB" id="A0A0H4QLQ4"/>
<sequence length="89" mass="10516">MTEEYKDVYTPTKARENFFKIMNQVNEEKHPVTVSSTKKDSDNDIVIMSKDDYNAMQETLYLTNTEVTEILAKRKNDKELDFDDVWKSL</sequence>
<dbReference type="OrthoDB" id="2427986at2"/>
<dbReference type="InterPro" id="IPR006442">
    <property type="entry name" value="Antitoxin_Phd/YefM"/>
</dbReference>
<dbReference type="NCBIfam" id="TIGR01552">
    <property type="entry name" value="phd_fam"/>
    <property type="match status" value="1"/>
</dbReference>
<organism evidence="3 4">
    <name type="scientific">Companilactobacillus ginsenosidimutans</name>
    <dbReference type="NCBI Taxonomy" id="1007676"/>
    <lineage>
        <taxon>Bacteria</taxon>
        <taxon>Bacillati</taxon>
        <taxon>Bacillota</taxon>
        <taxon>Bacilli</taxon>
        <taxon>Lactobacillales</taxon>
        <taxon>Lactobacillaceae</taxon>
        <taxon>Companilactobacillus</taxon>
    </lineage>
</organism>
<dbReference type="KEGG" id="lgn:ABM34_08820"/>
<evidence type="ECO:0000256" key="2">
    <source>
        <dbReference type="RuleBase" id="RU362080"/>
    </source>
</evidence>
<dbReference type="EMBL" id="CP012034">
    <property type="protein sequence ID" value="AKP67623.1"/>
    <property type="molecule type" value="Genomic_DNA"/>
</dbReference>
<reference evidence="4" key="1">
    <citation type="submission" date="2015-07" db="EMBL/GenBank/DDBJ databases">
        <title>Lactobacillus ginsenosidimutans/EMML 3141/ whole genome sequencing.</title>
        <authorList>
            <person name="Kim M.K."/>
            <person name="Im W.-T."/>
            <person name="Srinivasan S."/>
            <person name="Lee J.-J."/>
        </authorList>
    </citation>
    <scope>NUCLEOTIDE SEQUENCE [LARGE SCALE GENOMIC DNA]</scope>
    <source>
        <strain evidence="4">EMML 3041</strain>
    </source>
</reference>
<evidence type="ECO:0000313" key="4">
    <source>
        <dbReference type="Proteomes" id="UP000036106"/>
    </source>
</evidence>
<dbReference type="PATRIC" id="fig|1007676.4.peg.1790"/>
<comment type="similarity">
    <text evidence="1 2">Belongs to the phD/YefM antitoxin family.</text>
</comment>
<dbReference type="STRING" id="1007676.ABM34_08820"/>
<protein>
    <recommendedName>
        <fullName evidence="2">Antitoxin</fullName>
    </recommendedName>
</protein>
<dbReference type="InterPro" id="IPR036165">
    <property type="entry name" value="YefM-like_sf"/>
</dbReference>
<accession>A0A0H4QLQ4</accession>
<dbReference type="Proteomes" id="UP000036106">
    <property type="component" value="Chromosome"/>
</dbReference>
<name>A0A0H4QLQ4_9LACO</name>